<proteinExistence type="predicted"/>
<reference evidence="1 2" key="1">
    <citation type="submission" date="2018-08" db="EMBL/GenBank/DDBJ databases">
        <title>A genome reference for cultivated species of the human gut microbiota.</title>
        <authorList>
            <person name="Zou Y."/>
            <person name="Xue W."/>
            <person name="Luo G."/>
        </authorList>
    </citation>
    <scope>NUCLEOTIDE SEQUENCE [LARGE SCALE GENOMIC DNA]</scope>
    <source>
        <strain evidence="1 2">AM18-6</strain>
    </source>
</reference>
<comment type="caution">
    <text evidence="1">The sequence shown here is derived from an EMBL/GenBank/DDBJ whole genome shotgun (WGS) entry which is preliminary data.</text>
</comment>
<dbReference type="EMBL" id="QRJE01000084">
    <property type="protein sequence ID" value="RHH04315.1"/>
    <property type="molecule type" value="Genomic_DNA"/>
</dbReference>
<gene>
    <name evidence="1" type="ORF">DW228_24920</name>
</gene>
<name>A0A396BJJ6_BACFG</name>
<dbReference type="AlphaFoldDB" id="A0A396BJJ6"/>
<feature type="non-terminal residue" evidence="1">
    <location>
        <position position="1"/>
    </location>
</feature>
<organism evidence="1 2">
    <name type="scientific">Bacteroides fragilis</name>
    <dbReference type="NCBI Taxonomy" id="817"/>
    <lineage>
        <taxon>Bacteria</taxon>
        <taxon>Pseudomonadati</taxon>
        <taxon>Bacteroidota</taxon>
        <taxon>Bacteroidia</taxon>
        <taxon>Bacteroidales</taxon>
        <taxon>Bacteroidaceae</taxon>
        <taxon>Bacteroides</taxon>
    </lineage>
</organism>
<dbReference type="Proteomes" id="UP000266644">
    <property type="component" value="Unassembled WGS sequence"/>
</dbReference>
<sequence length="26" mass="3398">PGYEEMLREQYDWMQNKQELYRTLYL</sequence>
<evidence type="ECO:0000313" key="2">
    <source>
        <dbReference type="Proteomes" id="UP000266644"/>
    </source>
</evidence>
<accession>A0A396BJJ6</accession>
<protein>
    <submittedName>
        <fullName evidence="1">dTDP-4-dehydrorhamnose reductase</fullName>
    </submittedName>
</protein>
<evidence type="ECO:0000313" key="1">
    <source>
        <dbReference type="EMBL" id="RHH04315.1"/>
    </source>
</evidence>